<dbReference type="SUPFAM" id="SSF52540">
    <property type="entry name" value="P-loop containing nucleoside triphosphate hydrolases"/>
    <property type="match status" value="1"/>
</dbReference>
<keyword evidence="3 8" id="KW-0812">Transmembrane</keyword>
<gene>
    <name evidence="11" type="ORF">DXC13_05905</name>
</gene>
<proteinExistence type="predicted"/>
<comment type="subcellular location">
    <subcellularLocation>
        <location evidence="1">Cell membrane</location>
        <topology evidence="1">Multi-pass membrane protein</topology>
    </subcellularLocation>
</comment>
<dbReference type="GO" id="GO:0140359">
    <property type="term" value="F:ABC-type transporter activity"/>
    <property type="evidence" value="ECO:0007669"/>
    <property type="project" value="InterPro"/>
</dbReference>
<dbReference type="InterPro" id="IPR003439">
    <property type="entry name" value="ABC_transporter-like_ATP-bd"/>
</dbReference>
<keyword evidence="2" id="KW-0813">Transport</keyword>
<evidence type="ECO:0000256" key="2">
    <source>
        <dbReference type="ARBA" id="ARBA00022448"/>
    </source>
</evidence>
<feature type="transmembrane region" description="Helical" evidence="8">
    <location>
        <begin position="20"/>
        <end position="44"/>
    </location>
</feature>
<dbReference type="RefSeq" id="WP_147330668.1">
    <property type="nucleotide sequence ID" value="NZ_QSTI01000006.1"/>
</dbReference>
<feature type="transmembrane region" description="Helical" evidence="8">
    <location>
        <begin position="130"/>
        <end position="153"/>
    </location>
</feature>
<dbReference type="Pfam" id="PF00005">
    <property type="entry name" value="ABC_tran"/>
    <property type="match status" value="1"/>
</dbReference>
<organism evidence="11 12">
    <name type="scientific">Agathobacter rectalis</name>
    <dbReference type="NCBI Taxonomy" id="39491"/>
    <lineage>
        <taxon>Bacteria</taxon>
        <taxon>Bacillati</taxon>
        <taxon>Bacillota</taxon>
        <taxon>Clostridia</taxon>
        <taxon>Lachnospirales</taxon>
        <taxon>Lachnospiraceae</taxon>
        <taxon>Agathobacter</taxon>
    </lineage>
</organism>
<dbReference type="AlphaFoldDB" id="A0A3E4X930"/>
<evidence type="ECO:0000259" key="9">
    <source>
        <dbReference type="PROSITE" id="PS50893"/>
    </source>
</evidence>
<evidence type="ECO:0000313" key="11">
    <source>
        <dbReference type="EMBL" id="RGM50983.1"/>
    </source>
</evidence>
<evidence type="ECO:0000256" key="8">
    <source>
        <dbReference type="SAM" id="Phobius"/>
    </source>
</evidence>
<dbReference type="EMBL" id="QSTI01000006">
    <property type="protein sequence ID" value="RGM50983.1"/>
    <property type="molecule type" value="Genomic_DNA"/>
</dbReference>
<evidence type="ECO:0000256" key="7">
    <source>
        <dbReference type="ARBA" id="ARBA00023136"/>
    </source>
</evidence>
<feature type="domain" description="ABC transporter" evidence="9">
    <location>
        <begin position="336"/>
        <end position="570"/>
    </location>
</feature>
<feature type="domain" description="ABC transmembrane type-1" evidence="10">
    <location>
        <begin position="23"/>
        <end position="302"/>
    </location>
</feature>
<feature type="transmembrane region" description="Helical" evidence="8">
    <location>
        <begin position="159"/>
        <end position="177"/>
    </location>
</feature>
<dbReference type="SUPFAM" id="SSF90123">
    <property type="entry name" value="ABC transporter transmembrane region"/>
    <property type="match status" value="1"/>
</dbReference>
<reference evidence="11 12" key="1">
    <citation type="submission" date="2018-08" db="EMBL/GenBank/DDBJ databases">
        <title>A genome reference for cultivated species of the human gut microbiota.</title>
        <authorList>
            <person name="Zou Y."/>
            <person name="Xue W."/>
            <person name="Luo G."/>
        </authorList>
    </citation>
    <scope>NUCLEOTIDE SEQUENCE [LARGE SCALE GENOMIC DNA]</scope>
    <source>
        <strain evidence="11 12">OM08-12AT</strain>
    </source>
</reference>
<dbReference type="GO" id="GO:0016887">
    <property type="term" value="F:ATP hydrolysis activity"/>
    <property type="evidence" value="ECO:0007669"/>
    <property type="project" value="InterPro"/>
</dbReference>
<dbReference type="CDD" id="cd18570">
    <property type="entry name" value="ABC_6TM_PCAT1_LagD_like"/>
    <property type="match status" value="1"/>
</dbReference>
<evidence type="ECO:0000256" key="4">
    <source>
        <dbReference type="ARBA" id="ARBA00022741"/>
    </source>
</evidence>
<evidence type="ECO:0000256" key="1">
    <source>
        <dbReference type="ARBA" id="ARBA00004651"/>
    </source>
</evidence>
<feature type="transmembrane region" description="Helical" evidence="8">
    <location>
        <begin position="245"/>
        <end position="267"/>
    </location>
</feature>
<dbReference type="Proteomes" id="UP000260717">
    <property type="component" value="Unassembled WGS sequence"/>
</dbReference>
<evidence type="ECO:0000256" key="6">
    <source>
        <dbReference type="ARBA" id="ARBA00022989"/>
    </source>
</evidence>
<feature type="transmembrane region" description="Helical" evidence="8">
    <location>
        <begin position="56"/>
        <end position="74"/>
    </location>
</feature>
<dbReference type="Pfam" id="PF00664">
    <property type="entry name" value="ABC_membrane"/>
    <property type="match status" value="1"/>
</dbReference>
<name>A0A3E4X930_9FIRM</name>
<dbReference type="PROSITE" id="PS00211">
    <property type="entry name" value="ABC_TRANSPORTER_1"/>
    <property type="match status" value="1"/>
</dbReference>
<dbReference type="InterPro" id="IPR003593">
    <property type="entry name" value="AAA+_ATPase"/>
</dbReference>
<dbReference type="InterPro" id="IPR039421">
    <property type="entry name" value="Type_1_exporter"/>
</dbReference>
<dbReference type="GO" id="GO:0034040">
    <property type="term" value="F:ATPase-coupled lipid transmembrane transporter activity"/>
    <property type="evidence" value="ECO:0007669"/>
    <property type="project" value="TreeGrafter"/>
</dbReference>
<keyword evidence="4" id="KW-0547">Nucleotide-binding</keyword>
<dbReference type="FunFam" id="3.40.50.300:FF:000287">
    <property type="entry name" value="Multidrug ABC transporter ATP-binding protein"/>
    <property type="match status" value="1"/>
</dbReference>
<keyword evidence="5" id="KW-0067">ATP-binding</keyword>
<dbReference type="GO" id="GO:0005524">
    <property type="term" value="F:ATP binding"/>
    <property type="evidence" value="ECO:0007669"/>
    <property type="project" value="UniProtKB-KW"/>
</dbReference>
<dbReference type="SMART" id="SM00382">
    <property type="entry name" value="AAA"/>
    <property type="match status" value="1"/>
</dbReference>
<comment type="caution">
    <text evidence="11">The sequence shown here is derived from an EMBL/GenBank/DDBJ whole genome shotgun (WGS) entry which is preliminary data.</text>
</comment>
<dbReference type="PANTHER" id="PTHR24221:SF654">
    <property type="entry name" value="ATP-BINDING CASSETTE SUB-FAMILY B MEMBER 6"/>
    <property type="match status" value="1"/>
</dbReference>
<dbReference type="PROSITE" id="PS50929">
    <property type="entry name" value="ABC_TM1F"/>
    <property type="match status" value="1"/>
</dbReference>
<evidence type="ECO:0000256" key="5">
    <source>
        <dbReference type="ARBA" id="ARBA00022840"/>
    </source>
</evidence>
<accession>A0A3E4X930</accession>
<sequence length="602" mass="68752">LLLAIYRKSFTHSLPQKKLFIYALVASLLVTLLGILSSLFNNIIYDEILPYQQKDVLKMMLAVFLGISLTSTFISFARQWILMHLSIKIDIPLMLGYFEHIYKLPMKFFASRKTGDITTRFSDAFTIKDIFTSIALSLIMDISMALITGVILFQMNPKLFAVIIMMTLISIVLVFIFKQPYKKINEEQMQQSSILNSEIIEGLRAVETIKGNANEDIELESIEREYIKSLRISYKEGMLSNVQSTISSVISGVGNLVLLYVGIMQVINNNMTLGSFMAFNTLAGYFMDPIGNLVSLQLSIQEANISMKRLSEIMDYEREQKSERQYQEISSIDGDIKLDHVTFRYGNRKPALDDVSFIIEKGQKVALVGASGSGKSTIAKLLLKYYEPEAGNITIDGMEISEYKNDDIRHAISYVPQNIELFSKSIYDNIRVTRQSATLDEVKEAAKAADAHEFIKRLPMQYYTYLEEAGNGLSGGEKQRIALARAFLKENQFYIMDESTSNLDFATENIIFDMIYNKFRKKTMLIIAHRLATVKNCDKIIVMDKGKIVEQGTHQQLLERKGLYYRLWEMQQGNFVIKEDSDKDEQFAENFENDDEGVMSYT</sequence>
<evidence type="ECO:0000259" key="10">
    <source>
        <dbReference type="PROSITE" id="PS50929"/>
    </source>
</evidence>
<evidence type="ECO:0000256" key="3">
    <source>
        <dbReference type="ARBA" id="ARBA00022692"/>
    </source>
</evidence>
<dbReference type="Gene3D" id="3.40.50.300">
    <property type="entry name" value="P-loop containing nucleotide triphosphate hydrolases"/>
    <property type="match status" value="1"/>
</dbReference>
<dbReference type="GO" id="GO:0005886">
    <property type="term" value="C:plasma membrane"/>
    <property type="evidence" value="ECO:0007669"/>
    <property type="project" value="UniProtKB-SubCell"/>
</dbReference>
<keyword evidence="6 8" id="KW-1133">Transmembrane helix</keyword>
<keyword evidence="7 8" id="KW-0472">Membrane</keyword>
<dbReference type="InterPro" id="IPR027417">
    <property type="entry name" value="P-loop_NTPase"/>
</dbReference>
<dbReference type="InterPro" id="IPR036640">
    <property type="entry name" value="ABC1_TM_sf"/>
</dbReference>
<dbReference type="InterPro" id="IPR011527">
    <property type="entry name" value="ABC1_TM_dom"/>
</dbReference>
<feature type="non-terminal residue" evidence="11">
    <location>
        <position position="1"/>
    </location>
</feature>
<dbReference type="PROSITE" id="PS50893">
    <property type="entry name" value="ABC_TRANSPORTER_2"/>
    <property type="match status" value="1"/>
</dbReference>
<dbReference type="Gene3D" id="1.20.1560.10">
    <property type="entry name" value="ABC transporter type 1, transmembrane domain"/>
    <property type="match status" value="1"/>
</dbReference>
<dbReference type="InterPro" id="IPR017871">
    <property type="entry name" value="ABC_transporter-like_CS"/>
</dbReference>
<dbReference type="PANTHER" id="PTHR24221">
    <property type="entry name" value="ATP-BINDING CASSETTE SUB-FAMILY B"/>
    <property type="match status" value="1"/>
</dbReference>
<protein>
    <submittedName>
        <fullName evidence="11">Peptidase domain-containing ABC transporter</fullName>
    </submittedName>
</protein>
<evidence type="ECO:0000313" key="12">
    <source>
        <dbReference type="Proteomes" id="UP000260717"/>
    </source>
</evidence>